<reference evidence="1" key="2">
    <citation type="submission" date="2014-07" db="EMBL/GenBank/DDBJ databases">
        <authorList>
            <person name="Hull J."/>
        </authorList>
    </citation>
    <scope>NUCLEOTIDE SEQUENCE</scope>
</reference>
<protein>
    <submittedName>
        <fullName evidence="1">Pyruvate kinase</fullName>
    </submittedName>
</protein>
<feature type="non-terminal residue" evidence="1">
    <location>
        <position position="1"/>
    </location>
</feature>
<dbReference type="GO" id="GO:0016301">
    <property type="term" value="F:kinase activity"/>
    <property type="evidence" value="ECO:0007669"/>
    <property type="project" value="UniProtKB-KW"/>
</dbReference>
<keyword evidence="1" id="KW-0418">Kinase</keyword>
<proteinExistence type="predicted"/>
<evidence type="ECO:0000313" key="1">
    <source>
        <dbReference type="EMBL" id="JAG21329.1"/>
    </source>
</evidence>
<organism evidence="1">
    <name type="scientific">Lygus hesperus</name>
    <name type="common">Western plant bug</name>
    <dbReference type="NCBI Taxonomy" id="30085"/>
    <lineage>
        <taxon>Eukaryota</taxon>
        <taxon>Metazoa</taxon>
        <taxon>Ecdysozoa</taxon>
        <taxon>Arthropoda</taxon>
        <taxon>Hexapoda</taxon>
        <taxon>Insecta</taxon>
        <taxon>Pterygota</taxon>
        <taxon>Neoptera</taxon>
        <taxon>Paraneoptera</taxon>
        <taxon>Hemiptera</taxon>
        <taxon>Heteroptera</taxon>
        <taxon>Panheteroptera</taxon>
        <taxon>Cimicomorpha</taxon>
        <taxon>Miridae</taxon>
        <taxon>Mirini</taxon>
        <taxon>Lygus</taxon>
    </lineage>
</organism>
<dbReference type="AlphaFoldDB" id="A0A0A9XMW7"/>
<sequence>QAVEIKTNTYRSDDRANRVSTLLLCFRLMLRLKCITVLITSILVSYTAGENTSGGKGVGLPELEFIVGQLSYAECQQLADSMRADFGSKTPIEGVTCLDDLIRQQSELESEGSNIARGIFRHKLNQIGRRDLAEWLSIVREPMTKTRTGMLLHIRVTVGQVGSQVEMVWRFLESLHPNHGAKS</sequence>
<accession>A0A0A9XMW7</accession>
<reference evidence="1" key="1">
    <citation type="journal article" date="2014" name="PLoS ONE">
        <title>Transcriptome-Based Identification of ABC Transporters in the Western Tarnished Plant Bug Lygus hesperus.</title>
        <authorList>
            <person name="Hull J.J."/>
            <person name="Chaney K."/>
            <person name="Geib S.M."/>
            <person name="Fabrick J.A."/>
            <person name="Brent C.S."/>
            <person name="Walsh D."/>
            <person name="Lavine L.C."/>
        </authorList>
    </citation>
    <scope>NUCLEOTIDE SEQUENCE</scope>
</reference>
<dbReference type="EMBL" id="GBHO01022275">
    <property type="protein sequence ID" value="JAG21329.1"/>
    <property type="molecule type" value="Transcribed_RNA"/>
</dbReference>
<gene>
    <name evidence="1" type="primary">pyk_0</name>
    <name evidence="1" type="ORF">CM83_100706</name>
</gene>
<name>A0A0A9XMW7_LYGHE</name>
<keyword evidence="1" id="KW-0670">Pyruvate</keyword>
<keyword evidence="1" id="KW-0808">Transferase</keyword>